<evidence type="ECO:0000313" key="2">
    <source>
        <dbReference type="Proteomes" id="UP000297046"/>
    </source>
</evidence>
<evidence type="ECO:0000313" key="1">
    <source>
        <dbReference type="EMBL" id="QBZ71608.1"/>
    </source>
</evidence>
<dbReference type="Proteomes" id="UP000297046">
    <property type="component" value="Segment"/>
</dbReference>
<keyword evidence="2" id="KW-1185">Reference proteome</keyword>
<organism evidence="1 2">
    <name type="scientific">Escherichia phage Sortsne</name>
    <dbReference type="NCBI Taxonomy" id="2562456"/>
    <lineage>
        <taxon>Viruses</taxon>
        <taxon>Duplodnaviria</taxon>
        <taxon>Heunggongvirae</taxon>
        <taxon>Uroviricota</taxon>
        <taxon>Caudoviricetes</taxon>
        <taxon>Sortsnevirus</taxon>
        <taxon>Sortsnevirus sortsne</taxon>
    </lineage>
</organism>
<name>A0A4D6DZA3_9CAUD</name>
<proteinExistence type="predicted"/>
<dbReference type="EMBL" id="MK651787">
    <property type="protein sequence ID" value="QBZ71608.1"/>
    <property type="molecule type" value="Genomic_DNA"/>
</dbReference>
<protein>
    <submittedName>
        <fullName evidence="1">Uncharacterized protein</fullName>
    </submittedName>
</protein>
<dbReference type="GeneID" id="55013181"/>
<dbReference type="KEGG" id="vg:55013181"/>
<reference evidence="2" key="1">
    <citation type="submission" date="2019-03" db="EMBL/GenBank/DDBJ databases">
        <authorList>
            <person name="Olsen N.S."/>
            <person name="Kot W."/>
            <person name="Hansen L.H."/>
        </authorList>
    </citation>
    <scope>NUCLEOTIDE SEQUENCE [LARGE SCALE GENOMIC DNA]</scope>
</reference>
<dbReference type="RefSeq" id="YP_009821696.1">
    <property type="nucleotide sequence ID" value="NC_048178.1"/>
</dbReference>
<sequence>MNEAKAMRAIMLAQAEEMGIEALVKQHEARLAGRFIQQPTEQDLAAYGMAIAIVAMQVEALMTNAEPQVKAGEVAPAPIEVELQPTAEQIEAGRKALWEQIPGALDGLYEQMEEEGVDELLSDTVVFTWQAMIGARNK</sequence>
<accession>A0A4D6DZA3</accession>